<gene>
    <name evidence="6" type="ORF">TTHERM_00439050</name>
</gene>
<dbReference type="PANTHER" id="PTHR11245:SF6">
    <property type="entry name" value="DUF19 DOMAIN-CONTAINING PROTEIN"/>
    <property type="match status" value="1"/>
</dbReference>
<evidence type="ECO:0000256" key="4">
    <source>
        <dbReference type="ARBA" id="ARBA00023157"/>
    </source>
</evidence>
<dbReference type="EMBL" id="GG662663">
    <property type="protein sequence ID" value="EAR97557.1"/>
    <property type="molecule type" value="Genomic_DNA"/>
</dbReference>
<evidence type="ECO:0000313" key="7">
    <source>
        <dbReference type="Proteomes" id="UP000009168"/>
    </source>
</evidence>
<reference evidence="7" key="1">
    <citation type="journal article" date="2006" name="PLoS Biol.">
        <title>Macronuclear genome sequence of the ciliate Tetrahymena thermophila, a model eukaryote.</title>
        <authorList>
            <person name="Eisen J.A."/>
            <person name="Coyne R.S."/>
            <person name="Wu M."/>
            <person name="Wu D."/>
            <person name="Thiagarajan M."/>
            <person name="Wortman J.R."/>
            <person name="Badger J.H."/>
            <person name="Ren Q."/>
            <person name="Amedeo P."/>
            <person name="Jones K.M."/>
            <person name="Tallon L.J."/>
            <person name="Delcher A.L."/>
            <person name="Salzberg S.L."/>
            <person name="Silva J.C."/>
            <person name="Haas B.J."/>
            <person name="Majoros W.H."/>
            <person name="Farzad M."/>
            <person name="Carlton J.M."/>
            <person name="Smith R.K. Jr."/>
            <person name="Garg J."/>
            <person name="Pearlman R.E."/>
            <person name="Karrer K.M."/>
            <person name="Sun L."/>
            <person name="Manning G."/>
            <person name="Elde N.C."/>
            <person name="Turkewitz A.P."/>
            <person name="Asai D.J."/>
            <person name="Wilkes D.E."/>
            <person name="Wang Y."/>
            <person name="Cai H."/>
            <person name="Collins K."/>
            <person name="Stewart B.A."/>
            <person name="Lee S.R."/>
            <person name="Wilamowska K."/>
            <person name="Weinberg Z."/>
            <person name="Ruzzo W.L."/>
            <person name="Wloga D."/>
            <person name="Gaertig J."/>
            <person name="Frankel J."/>
            <person name="Tsao C.-C."/>
            <person name="Gorovsky M.A."/>
            <person name="Keeling P.J."/>
            <person name="Waller R.F."/>
            <person name="Patron N.J."/>
            <person name="Cherry J.M."/>
            <person name="Stover N.A."/>
            <person name="Krieger C.J."/>
            <person name="del Toro C."/>
            <person name="Ryder H.F."/>
            <person name="Williamson S.C."/>
            <person name="Barbeau R.A."/>
            <person name="Hamilton E.P."/>
            <person name="Orias E."/>
        </authorList>
    </citation>
    <scope>NUCLEOTIDE SEQUENCE [LARGE SCALE GENOMIC DNA]</scope>
    <source>
        <strain evidence="7">SB210</strain>
    </source>
</reference>
<evidence type="ECO:0000256" key="5">
    <source>
        <dbReference type="SAM" id="SignalP"/>
    </source>
</evidence>
<evidence type="ECO:0000313" key="6">
    <source>
        <dbReference type="EMBL" id="EAR97557.1"/>
    </source>
</evidence>
<dbReference type="Pfam" id="PF03298">
    <property type="entry name" value="Stanniocalcin"/>
    <property type="match status" value="1"/>
</dbReference>
<name>I7MET4_TETTS</name>
<evidence type="ECO:0000256" key="2">
    <source>
        <dbReference type="ARBA" id="ARBA00011748"/>
    </source>
</evidence>
<dbReference type="GO" id="GO:0005615">
    <property type="term" value="C:extracellular space"/>
    <property type="evidence" value="ECO:0007669"/>
    <property type="project" value="TreeGrafter"/>
</dbReference>
<dbReference type="GeneID" id="7834188"/>
<evidence type="ECO:0000256" key="1">
    <source>
        <dbReference type="ARBA" id="ARBA00008693"/>
    </source>
</evidence>
<accession>I7MET4</accession>
<dbReference type="AlphaFoldDB" id="I7MET4"/>
<comment type="subunit">
    <text evidence="2">Homodimer; disulfide-linked.</text>
</comment>
<proteinExistence type="inferred from homology"/>
<dbReference type="OrthoDB" id="2251794at2759"/>
<dbReference type="RefSeq" id="XP_001017802.1">
    <property type="nucleotide sequence ID" value="XM_001017802.1"/>
</dbReference>
<organism evidence="6 7">
    <name type="scientific">Tetrahymena thermophila (strain SB210)</name>
    <dbReference type="NCBI Taxonomy" id="312017"/>
    <lineage>
        <taxon>Eukaryota</taxon>
        <taxon>Sar</taxon>
        <taxon>Alveolata</taxon>
        <taxon>Ciliophora</taxon>
        <taxon>Intramacronucleata</taxon>
        <taxon>Oligohymenophorea</taxon>
        <taxon>Hymenostomatida</taxon>
        <taxon>Tetrahymenina</taxon>
        <taxon>Tetrahymenidae</taxon>
        <taxon>Tetrahymena</taxon>
    </lineage>
</organism>
<protein>
    <submittedName>
        <fullName evidence="6">Stanniocalcin family protein</fullName>
    </submittedName>
</protein>
<dbReference type="InParanoid" id="I7MET4"/>
<sequence length="172" mass="19492">MRIQNTLLIIFALSGLALCFDSQYCLNEGLSNKDCGWYTNCLENAYSCGSDGYPVGYGFKYCSRFVEKYNNFSAPAKKWIDGTLSCLKTSLKDTLVNKSKYTCDNVKKIAFDSHPKCYVENGFCELFTKADIQEIYSTILSLTSVYQFMDFLSLQSIKQVTVVAYECLQSKL</sequence>
<dbReference type="KEGG" id="tet:TTHERM_00439050"/>
<feature type="signal peptide" evidence="5">
    <location>
        <begin position="1"/>
        <end position="19"/>
    </location>
</feature>
<dbReference type="Proteomes" id="UP000009168">
    <property type="component" value="Unassembled WGS sequence"/>
</dbReference>
<dbReference type="InterPro" id="IPR004978">
    <property type="entry name" value="Stanniocalcin"/>
</dbReference>
<keyword evidence="5" id="KW-0732">Signal</keyword>
<keyword evidence="7" id="KW-1185">Reference proteome</keyword>
<dbReference type="eggNOG" id="KOG3276">
    <property type="taxonomic scope" value="Eukaryota"/>
</dbReference>
<feature type="chain" id="PRO_5003712409" evidence="5">
    <location>
        <begin position="20"/>
        <end position="172"/>
    </location>
</feature>
<dbReference type="GO" id="GO:0006874">
    <property type="term" value="P:intracellular calcium ion homeostasis"/>
    <property type="evidence" value="ECO:0007669"/>
    <property type="project" value="TreeGrafter"/>
</dbReference>
<keyword evidence="4" id="KW-1015">Disulfide bond</keyword>
<dbReference type="PANTHER" id="PTHR11245">
    <property type="entry name" value="STANNIOCALCIN"/>
    <property type="match status" value="1"/>
</dbReference>
<dbReference type="GO" id="GO:0005179">
    <property type="term" value="F:hormone activity"/>
    <property type="evidence" value="ECO:0007669"/>
    <property type="project" value="UniProtKB-KW"/>
</dbReference>
<dbReference type="OMA" id="WAWNTIL"/>
<dbReference type="STRING" id="312017.I7MET4"/>
<keyword evidence="3" id="KW-0372">Hormone</keyword>
<evidence type="ECO:0000256" key="3">
    <source>
        <dbReference type="ARBA" id="ARBA00022702"/>
    </source>
</evidence>
<comment type="similarity">
    <text evidence="1">Belongs to the stanniocalcin family.</text>
</comment>
<dbReference type="HOGENOM" id="CLU_099653_0_0_1"/>